<feature type="region of interest" description="Disordered" evidence="6">
    <location>
        <begin position="805"/>
        <end position="827"/>
    </location>
</feature>
<sequence>MEKTKKVDKLPLDPQREFLDMDTDDEDFGRQESPETEEEQSSEPIKPVFDEQDLDKLVQYVKDFTILPYIKDSDWKEDSYTIIREYFENPAHTLLCIYFQDDTVKARLRILDDNQSDFIYFLRIPWHVFTVDNFHATVVFGSINRNAIMCVLKVMENMYVSVARNSSEWPEIIRNNLFFNLHNFLMCLTEWVYKPMGLTKLYIPGENLSDIATLQRDKKSNSSNNETNGLHISKELQESEKVLIDRFERIVRYWIKQIRQVLTSTSTSNSGRTVFDELQYWTTKYFNLRCLHDQLSNMKIQSILHLLENVCSPSIDSFQLLTLQLCESLEQAASNVMYLNILSEACKNLKCPNEIEKPIMKILLLILFIWTESSFYNMSNNIAVLCEAISIQIVHQCKNYVNLQVILEGDTENGINILRKCISCCQIYKTIYNKFKITLYKTFFPRLCIFRTVNIVHHCMASCALIIIVWEMFDKEIENCNYNTILCESYYTPFQCYSKDVIMLCIKQYLERLFHIMIDMSDWIGDCAAETWSRNGHKLLSASTDNNVCIWDVLSGECDQKYRFPSPILKVQFHPRNLNKFLVCPMRHAAVMVDVEGTHRVIPLDEDSDLNIVASFDRRGDYVYTGNARGRVLVLDAETLNVKASYKITQGTASNTAVKSIEFARRGSCFLVNTADRVIRVYDSTEILACGKDGEPEPIQKLQDLVNKTMWKKCCFSGDGEYVCAGSARQHALYVWEKSIGNLVKILHGTKGELLLDVVWHPVRPIIASISSGVVSIWAQNQVENWSAFAPDFKELDENVEYEERESEFDLSDEDKSVVQGEEAQDEEIEVDVASIDRVAAFCSSDEETEDIGSLQFLPISPDVEDSEDNQVMPHEPPMKKHRSHDIDLQGAPTDETHPLLNKGKDKPTTKKGRPRLEYKKGK</sequence>
<evidence type="ECO:0000256" key="6">
    <source>
        <dbReference type="SAM" id="MobiDB-lite"/>
    </source>
</evidence>
<dbReference type="PANTHER" id="PTHR44040:SF1">
    <property type="entry name" value="RETINOBLASTOMA-BINDING PROTEIN 5"/>
    <property type="match status" value="1"/>
</dbReference>
<dbReference type="SUPFAM" id="SSF117289">
    <property type="entry name" value="Nucleoporin domain"/>
    <property type="match status" value="1"/>
</dbReference>
<comment type="caution">
    <text evidence="8">The sequence shown here is derived from an EMBL/GenBank/DDBJ whole genome shotgun (WGS) entry which is preliminary data.</text>
</comment>
<dbReference type="InterPro" id="IPR019775">
    <property type="entry name" value="WD40_repeat_CS"/>
</dbReference>
<comment type="subcellular location">
    <subcellularLocation>
        <location evidence="1">Nucleus</location>
    </subcellularLocation>
</comment>
<feature type="repeat" description="WD" evidence="5">
    <location>
        <begin position="532"/>
        <end position="561"/>
    </location>
</feature>
<gene>
    <name evidence="8" type="primary">Rbbp5</name>
    <name evidence="8" type="ORF">G6Z78_0011598</name>
</gene>
<feature type="non-terminal residue" evidence="8">
    <location>
        <position position="923"/>
    </location>
</feature>
<dbReference type="InterPro" id="IPR013594">
    <property type="entry name" value="Dynein_heavy_tail"/>
</dbReference>
<evidence type="ECO:0000313" key="9">
    <source>
        <dbReference type="Proteomes" id="UP000668214"/>
    </source>
</evidence>
<keyword evidence="3" id="KW-0677">Repeat</keyword>
<feature type="domain" description="Dynein heavy chain tail" evidence="7">
    <location>
        <begin position="245"/>
        <end position="448"/>
    </location>
</feature>
<dbReference type="Gene3D" id="2.130.10.10">
    <property type="entry name" value="YVTN repeat-like/Quinoprotein amine dehydrogenase"/>
    <property type="match status" value="1"/>
</dbReference>
<feature type="region of interest" description="Disordered" evidence="6">
    <location>
        <begin position="1"/>
        <end position="46"/>
    </location>
</feature>
<keyword evidence="2 5" id="KW-0853">WD repeat</keyword>
<dbReference type="PROSITE" id="PS50082">
    <property type="entry name" value="WD_REPEATS_2"/>
    <property type="match status" value="1"/>
</dbReference>
<proteinExistence type="predicted"/>
<dbReference type="PROSITE" id="PS00678">
    <property type="entry name" value="WD_REPEATS_1"/>
    <property type="match status" value="1"/>
</dbReference>
<reference evidence="8" key="1">
    <citation type="submission" date="2020-02" db="EMBL/GenBank/DDBJ databases">
        <title>Relaxed selection underlies rapid genomic changes in the transitions from sociality to social parasitism in ants.</title>
        <authorList>
            <person name="Bi X."/>
        </authorList>
    </citation>
    <scope>NUCLEOTIDE SEQUENCE</scope>
    <source>
        <strain evidence="8">BGI-DK2014c</strain>
        <tissue evidence="8">Whole body</tissue>
    </source>
</reference>
<dbReference type="InterPro" id="IPR001680">
    <property type="entry name" value="WD40_rpt"/>
</dbReference>
<evidence type="ECO:0000313" key="8">
    <source>
        <dbReference type="EMBL" id="KAG5320215.1"/>
    </source>
</evidence>
<dbReference type="Pfam" id="PF08385">
    <property type="entry name" value="DHC_N1"/>
    <property type="match status" value="1"/>
</dbReference>
<dbReference type="Pfam" id="PF00400">
    <property type="entry name" value="WD40"/>
    <property type="match status" value="1"/>
</dbReference>
<evidence type="ECO:0000256" key="1">
    <source>
        <dbReference type="ARBA" id="ARBA00004123"/>
    </source>
</evidence>
<dbReference type="InterPro" id="IPR015943">
    <property type="entry name" value="WD40/YVTN_repeat-like_dom_sf"/>
</dbReference>
<feature type="compositionally biased region" description="Basic and acidic residues" evidence="6">
    <location>
        <begin position="1"/>
        <end position="19"/>
    </location>
</feature>
<dbReference type="AlphaFoldDB" id="A0A836EU24"/>
<evidence type="ECO:0000256" key="3">
    <source>
        <dbReference type="ARBA" id="ARBA00022737"/>
    </source>
</evidence>
<feature type="region of interest" description="Disordered" evidence="6">
    <location>
        <begin position="862"/>
        <end position="923"/>
    </location>
</feature>
<protein>
    <submittedName>
        <fullName evidence="8">RBBP5 protein</fullName>
    </submittedName>
</protein>
<dbReference type="Proteomes" id="UP000668214">
    <property type="component" value="Unassembled WGS sequence"/>
</dbReference>
<dbReference type="SMART" id="SM00320">
    <property type="entry name" value="WD40"/>
    <property type="match status" value="4"/>
</dbReference>
<dbReference type="InterPro" id="IPR037850">
    <property type="entry name" value="RBBP5/Swd1"/>
</dbReference>
<keyword evidence="4" id="KW-0539">Nucleus</keyword>
<accession>A0A836EU24</accession>
<name>A0A836EU24_9HYME</name>
<organism evidence="8 9">
    <name type="scientific">Pseudoatta argentina</name>
    <dbReference type="NCBI Taxonomy" id="621737"/>
    <lineage>
        <taxon>Eukaryota</taxon>
        <taxon>Metazoa</taxon>
        <taxon>Ecdysozoa</taxon>
        <taxon>Arthropoda</taxon>
        <taxon>Hexapoda</taxon>
        <taxon>Insecta</taxon>
        <taxon>Pterygota</taxon>
        <taxon>Neoptera</taxon>
        <taxon>Endopterygota</taxon>
        <taxon>Hymenoptera</taxon>
        <taxon>Apocrita</taxon>
        <taxon>Aculeata</taxon>
        <taxon>Formicoidea</taxon>
        <taxon>Formicidae</taxon>
        <taxon>Myrmicinae</taxon>
        <taxon>Pseudoatta</taxon>
    </lineage>
</organism>
<dbReference type="EMBL" id="JAANIA010001497">
    <property type="protein sequence ID" value="KAG5320215.1"/>
    <property type="molecule type" value="Genomic_DNA"/>
</dbReference>
<evidence type="ECO:0000256" key="4">
    <source>
        <dbReference type="ARBA" id="ARBA00023242"/>
    </source>
</evidence>
<evidence type="ECO:0000259" key="7">
    <source>
        <dbReference type="Pfam" id="PF08385"/>
    </source>
</evidence>
<evidence type="ECO:0000256" key="2">
    <source>
        <dbReference type="ARBA" id="ARBA00022574"/>
    </source>
</evidence>
<evidence type="ECO:0000256" key="5">
    <source>
        <dbReference type="PROSITE-ProRule" id="PRU00221"/>
    </source>
</evidence>
<feature type="non-terminal residue" evidence="8">
    <location>
        <position position="1"/>
    </location>
</feature>
<dbReference type="GO" id="GO:0048188">
    <property type="term" value="C:Set1C/COMPASS complex"/>
    <property type="evidence" value="ECO:0007669"/>
    <property type="project" value="InterPro"/>
</dbReference>
<feature type="compositionally biased region" description="Basic and acidic residues" evidence="6">
    <location>
        <begin position="895"/>
        <end position="923"/>
    </location>
</feature>
<dbReference type="PANTHER" id="PTHR44040">
    <property type="entry name" value="RETINOBLASTOMA-BINDING PROTEIN 5"/>
    <property type="match status" value="1"/>
</dbReference>
<keyword evidence="9" id="KW-1185">Reference proteome</keyword>